<dbReference type="Gene3D" id="1.10.510.10">
    <property type="entry name" value="Transferase(Phosphotransferase) domain 1"/>
    <property type="match status" value="1"/>
</dbReference>
<dbReference type="Pfam" id="PF07714">
    <property type="entry name" value="PK_Tyr_Ser-Thr"/>
    <property type="match status" value="1"/>
</dbReference>
<keyword evidence="7" id="KW-0067">ATP-binding</keyword>
<dbReference type="Pfam" id="PF08263">
    <property type="entry name" value="LRRNT_2"/>
    <property type="match status" value="1"/>
</dbReference>
<dbReference type="GO" id="GO:0001522">
    <property type="term" value="P:pseudouridine synthesis"/>
    <property type="evidence" value="ECO:0007669"/>
    <property type="project" value="InterPro"/>
</dbReference>
<evidence type="ECO:0000259" key="14">
    <source>
        <dbReference type="PROSITE" id="PS50011"/>
    </source>
</evidence>
<dbReference type="InterPro" id="IPR001245">
    <property type="entry name" value="Ser-Thr/Tyr_kinase_cat_dom"/>
</dbReference>
<dbReference type="SUPFAM" id="SSF56112">
    <property type="entry name" value="Protein kinase-like (PK-like)"/>
    <property type="match status" value="1"/>
</dbReference>
<dbReference type="GO" id="GO:0009982">
    <property type="term" value="F:pseudouridine synthase activity"/>
    <property type="evidence" value="ECO:0007669"/>
    <property type="project" value="InterPro"/>
</dbReference>
<evidence type="ECO:0000256" key="13">
    <source>
        <dbReference type="SAM" id="Phobius"/>
    </source>
</evidence>
<dbReference type="InterPro" id="IPR020103">
    <property type="entry name" value="PsdUridine_synth_cat_dom_sf"/>
</dbReference>
<proteinExistence type="predicted"/>
<evidence type="ECO:0000256" key="5">
    <source>
        <dbReference type="ARBA" id="ARBA00022737"/>
    </source>
</evidence>
<evidence type="ECO:0000256" key="10">
    <source>
        <dbReference type="ARBA" id="ARBA00023180"/>
    </source>
</evidence>
<sequence>MINQPAAVMRLRNPMESPAPPPPKGYVHYQHTDACSLHRWNAKESYEFMYARSWQKVNEFYLDMANGRQSLPQLFGKETYDVHTGAEIVEDFDTPESASVQVKGRTGRWARVTFKILISYHGNSFDGWQKQPGLNTVQGLVEKSIGKFVDERKAQLLKEKKLPIEGNVLVAGRTDKGVTALGQVCSFYTWRKDVKVQDIEDAINAAAPGKIRVTSVSQVLRDFHPNFSAKWRRYFYIFPFNDENMDDEVSEWKTNNLNKAICHDGECGEGLGEQNCEDEDDDYDRTQQAGSKPPTFEVSRVNHLLQQLEGKLLSFRMFARDTKASRNIGPPTECFIFHARAAEAYLPCPKDGVSTKVMCIELVANRFLRKMVRVLVATAVREAAAGAEEDALIKLLDATCRRATAPPAPSDGLCLVDVGSSSRGLRATPKCAHHHPYAIIVMAYRKLLLSNSHALLILITTLLHLAPPSSSQSPEADTLLKLKASLTENGTLSNWINPLPPCTGASSNWAGVSCDDRGTVVALQLQTMGLGGTIDVDALAQLPNLLTVSFAGNNFTGPLPRLAALSNVKELYLSNNKMSGVIPANAFQGMVGLTKLHLDNNQFSGPIPTSLSGLPWLSELMLENNGFQGPIPPFPKGQLRNFSVANNAVSGEIPYGLSFDASAFSGNRELCGTPLAACERPHAQRLSVGTIILVSILITAALAALITVIIILCRRRRAPPHQPEKEEVAGADAGQEPRAQDLDAMERGQAAPGPSSAGISHQRKKSEPNVKITFLKEGMETFDMTDLLKASAEILGSGVFGSSYKAAVTETQIVVVKRYRHMNNVSKQDFTEHMRRLGRLKHPNVLPLLGFYYRREEKLLVYQYVPKSSLAAHLHGNRSRDRDGRKCPDWATRLSIAKGVARGLLCLHNELPSLTAAHGHLKSSNVLLDASYTPSLTDYGLVPIVNQEHAEQHMISYKSPEYKSSGRITKKTDVWSLGILLLEILTGRLFPSNFLKQGKVGGGEEEATAWVEAVAKDEEKGEDVFDADMARDEQCEGEMMKLLRIGFECCQIDVEKRPDIKEVAHKIEEVRERGGFI</sequence>
<accession>A0AAD4J1X2</accession>
<dbReference type="FunFam" id="3.30.70.660:FF:000019">
    <property type="entry name" value="tRNA pseudouridine synthase"/>
    <property type="match status" value="1"/>
</dbReference>
<dbReference type="GO" id="GO:0003723">
    <property type="term" value="F:RNA binding"/>
    <property type="evidence" value="ECO:0007669"/>
    <property type="project" value="InterPro"/>
</dbReference>
<keyword evidence="5" id="KW-0677">Repeat</keyword>
<keyword evidence="11" id="KW-0413">Isomerase</keyword>
<dbReference type="Proteomes" id="UP001190926">
    <property type="component" value="Unassembled WGS sequence"/>
</dbReference>
<dbReference type="InterPro" id="IPR011009">
    <property type="entry name" value="Kinase-like_dom_sf"/>
</dbReference>
<evidence type="ECO:0000256" key="2">
    <source>
        <dbReference type="ARBA" id="ARBA00022614"/>
    </source>
</evidence>
<feature type="region of interest" description="Disordered" evidence="12">
    <location>
        <begin position="273"/>
        <end position="294"/>
    </location>
</feature>
<evidence type="ECO:0000256" key="9">
    <source>
        <dbReference type="ARBA" id="ARBA00023136"/>
    </source>
</evidence>
<dbReference type="SUPFAM" id="SSF55120">
    <property type="entry name" value="Pseudouridine synthase"/>
    <property type="match status" value="1"/>
</dbReference>
<dbReference type="PANTHER" id="PTHR48007">
    <property type="entry name" value="LEUCINE-RICH REPEAT RECEPTOR-LIKE PROTEIN KINASE PXC1"/>
    <property type="match status" value="1"/>
</dbReference>
<dbReference type="Gene3D" id="3.80.10.10">
    <property type="entry name" value="Ribonuclease Inhibitor"/>
    <property type="match status" value="2"/>
</dbReference>
<name>A0AAD4J1X2_PERFH</name>
<evidence type="ECO:0000256" key="4">
    <source>
        <dbReference type="ARBA" id="ARBA00022729"/>
    </source>
</evidence>
<evidence type="ECO:0000256" key="6">
    <source>
        <dbReference type="ARBA" id="ARBA00022741"/>
    </source>
</evidence>
<dbReference type="InterPro" id="IPR013210">
    <property type="entry name" value="LRR_N_plant-typ"/>
</dbReference>
<evidence type="ECO:0000313" key="16">
    <source>
        <dbReference type="Proteomes" id="UP001190926"/>
    </source>
</evidence>
<evidence type="ECO:0000256" key="8">
    <source>
        <dbReference type="ARBA" id="ARBA00022989"/>
    </source>
</evidence>
<evidence type="ECO:0000313" key="15">
    <source>
        <dbReference type="EMBL" id="KAH6825424.1"/>
    </source>
</evidence>
<gene>
    <name evidence="15" type="ORF">C2S53_000996</name>
</gene>
<keyword evidence="2" id="KW-0433">Leucine-rich repeat</keyword>
<dbReference type="Gene3D" id="3.30.70.660">
    <property type="entry name" value="Pseudouridine synthase I, catalytic domain, C-terminal subdomain"/>
    <property type="match status" value="1"/>
</dbReference>
<reference evidence="15 16" key="1">
    <citation type="journal article" date="2021" name="Nat. Commun.">
        <title>Incipient diploidization of the medicinal plant Perilla within 10,000 years.</title>
        <authorList>
            <person name="Zhang Y."/>
            <person name="Shen Q."/>
            <person name="Leng L."/>
            <person name="Zhang D."/>
            <person name="Chen S."/>
            <person name="Shi Y."/>
            <person name="Ning Z."/>
            <person name="Chen S."/>
        </authorList>
    </citation>
    <scope>NUCLEOTIDE SEQUENCE [LARGE SCALE GENOMIC DNA]</scope>
    <source>
        <strain evidence="16">cv. PC099</strain>
    </source>
</reference>
<dbReference type="SUPFAM" id="SSF52058">
    <property type="entry name" value="L domain-like"/>
    <property type="match status" value="1"/>
</dbReference>
<dbReference type="InterPro" id="IPR046959">
    <property type="entry name" value="PRK1-6/SRF4-like"/>
</dbReference>
<feature type="domain" description="Protein kinase" evidence="14">
    <location>
        <begin position="789"/>
        <end position="1068"/>
    </location>
</feature>
<keyword evidence="10" id="KW-0325">Glycoprotein</keyword>
<dbReference type="Gene3D" id="3.30.200.20">
    <property type="entry name" value="Phosphorylase Kinase, domain 1"/>
    <property type="match status" value="1"/>
</dbReference>
<evidence type="ECO:0000256" key="3">
    <source>
        <dbReference type="ARBA" id="ARBA00022692"/>
    </source>
</evidence>
<dbReference type="InterPro" id="IPR020097">
    <property type="entry name" value="PsdUridine_synth_TruA_a/b_dom"/>
</dbReference>
<keyword evidence="16" id="KW-1185">Reference proteome</keyword>
<dbReference type="FunFam" id="3.30.200.20:FF:000307">
    <property type="entry name" value="pollen receptor-like kinase 1"/>
    <property type="match status" value="1"/>
</dbReference>
<keyword evidence="4" id="KW-0732">Signal</keyword>
<dbReference type="GO" id="GO:0004672">
    <property type="term" value="F:protein kinase activity"/>
    <property type="evidence" value="ECO:0007669"/>
    <property type="project" value="InterPro"/>
</dbReference>
<dbReference type="Pfam" id="PF13855">
    <property type="entry name" value="LRR_8"/>
    <property type="match status" value="1"/>
</dbReference>
<dbReference type="GO" id="GO:0005524">
    <property type="term" value="F:ATP binding"/>
    <property type="evidence" value="ECO:0007669"/>
    <property type="project" value="UniProtKB-KW"/>
</dbReference>
<keyword evidence="9 13" id="KW-0472">Membrane</keyword>
<evidence type="ECO:0000256" key="7">
    <source>
        <dbReference type="ARBA" id="ARBA00022840"/>
    </source>
</evidence>
<dbReference type="FunFam" id="3.80.10.10:FF:000400">
    <property type="entry name" value="Nuclear pore complex protein NUP107"/>
    <property type="match status" value="1"/>
</dbReference>
<evidence type="ECO:0000256" key="11">
    <source>
        <dbReference type="ARBA" id="ARBA00023235"/>
    </source>
</evidence>
<dbReference type="InterPro" id="IPR001611">
    <property type="entry name" value="Leu-rich_rpt"/>
</dbReference>
<dbReference type="InterPro" id="IPR020095">
    <property type="entry name" value="PsdUridine_synth_TruA_C"/>
</dbReference>
<dbReference type="PROSITE" id="PS50011">
    <property type="entry name" value="PROTEIN_KINASE_DOM"/>
    <property type="match status" value="1"/>
</dbReference>
<dbReference type="InterPro" id="IPR020094">
    <property type="entry name" value="TruA/RsuA/RluB/E/F_N"/>
</dbReference>
<protein>
    <recommendedName>
        <fullName evidence="14">Protein kinase domain-containing protein</fullName>
    </recommendedName>
</protein>
<feature type="region of interest" description="Disordered" evidence="12">
    <location>
        <begin position="744"/>
        <end position="765"/>
    </location>
</feature>
<dbReference type="EMBL" id="SDAM02000175">
    <property type="protein sequence ID" value="KAH6825424.1"/>
    <property type="molecule type" value="Genomic_DNA"/>
</dbReference>
<evidence type="ECO:0000256" key="1">
    <source>
        <dbReference type="ARBA" id="ARBA00004370"/>
    </source>
</evidence>
<dbReference type="PANTHER" id="PTHR48007:SF64">
    <property type="entry name" value="POLLEN RECEPTOR-LIKE KINASE 1"/>
    <property type="match status" value="1"/>
</dbReference>
<dbReference type="GO" id="GO:0016020">
    <property type="term" value="C:membrane"/>
    <property type="evidence" value="ECO:0007669"/>
    <property type="project" value="UniProtKB-SubCell"/>
</dbReference>
<comment type="subcellular location">
    <subcellularLocation>
        <location evidence="1">Membrane</location>
    </subcellularLocation>
</comment>
<keyword evidence="6" id="KW-0547">Nucleotide-binding</keyword>
<organism evidence="15 16">
    <name type="scientific">Perilla frutescens var. hirtella</name>
    <name type="common">Perilla citriodora</name>
    <name type="synonym">Perilla setoyensis</name>
    <dbReference type="NCBI Taxonomy" id="608512"/>
    <lineage>
        <taxon>Eukaryota</taxon>
        <taxon>Viridiplantae</taxon>
        <taxon>Streptophyta</taxon>
        <taxon>Embryophyta</taxon>
        <taxon>Tracheophyta</taxon>
        <taxon>Spermatophyta</taxon>
        <taxon>Magnoliopsida</taxon>
        <taxon>eudicotyledons</taxon>
        <taxon>Gunneridae</taxon>
        <taxon>Pentapetalae</taxon>
        <taxon>asterids</taxon>
        <taxon>lamiids</taxon>
        <taxon>Lamiales</taxon>
        <taxon>Lamiaceae</taxon>
        <taxon>Nepetoideae</taxon>
        <taxon>Elsholtzieae</taxon>
        <taxon>Perilla</taxon>
    </lineage>
</organism>
<dbReference type="InterPro" id="IPR032675">
    <property type="entry name" value="LRR_dom_sf"/>
</dbReference>
<keyword evidence="3 13" id="KW-0812">Transmembrane</keyword>
<dbReference type="Pfam" id="PF01416">
    <property type="entry name" value="PseudoU_synth_1"/>
    <property type="match status" value="2"/>
</dbReference>
<comment type="caution">
    <text evidence="15">The sequence shown here is derived from an EMBL/GenBank/DDBJ whole genome shotgun (WGS) entry which is preliminary data.</text>
</comment>
<dbReference type="Gene3D" id="3.30.70.580">
    <property type="entry name" value="Pseudouridine synthase I, catalytic domain, N-terminal subdomain"/>
    <property type="match status" value="1"/>
</dbReference>
<keyword evidence="8 13" id="KW-1133">Transmembrane helix</keyword>
<dbReference type="AlphaFoldDB" id="A0AAD4J1X2"/>
<dbReference type="InterPro" id="IPR000719">
    <property type="entry name" value="Prot_kinase_dom"/>
</dbReference>
<evidence type="ECO:0000256" key="12">
    <source>
        <dbReference type="SAM" id="MobiDB-lite"/>
    </source>
</evidence>
<feature type="transmembrane region" description="Helical" evidence="13">
    <location>
        <begin position="688"/>
        <end position="713"/>
    </location>
</feature>